<reference evidence="1 3" key="1">
    <citation type="journal article" date="2017" name="PLoS ONE">
        <title>Development of a real-time PCR for detection of Staphylococcus pseudintermedius using a novel automated comparison of whole-genome sequences.</title>
        <authorList>
            <person name="Verstappen K.M."/>
            <person name="Huijbregts L."/>
            <person name="Spaninks M."/>
            <person name="Wagenaar J.A."/>
            <person name="Fluit A.C."/>
            <person name="Duim B."/>
        </authorList>
    </citation>
    <scope>NUCLEOTIDE SEQUENCE [LARGE SCALE GENOMIC DNA]</scope>
    <source>
        <strain evidence="1 3">15S02591-1</strain>
    </source>
</reference>
<dbReference type="Proteomes" id="UP000217473">
    <property type="component" value="Unassembled WGS sequence"/>
</dbReference>
<protein>
    <recommendedName>
        <fullName evidence="5">MepB protein</fullName>
    </recommendedName>
</protein>
<name>A0AAX0QQ45_9STAP</name>
<comment type="caution">
    <text evidence="1">The sequence shown here is derived from an EMBL/GenBank/DDBJ whole genome shotgun (WGS) entry which is preliminary data.</text>
</comment>
<evidence type="ECO:0000313" key="1">
    <source>
        <dbReference type="EMBL" id="PCF45694.1"/>
    </source>
</evidence>
<keyword evidence="4" id="KW-1185">Reference proteome</keyword>
<dbReference type="PIRSF" id="PIRSF032285">
    <property type="entry name" value="UCP032285"/>
    <property type="match status" value="1"/>
</dbReference>
<evidence type="ECO:0000313" key="3">
    <source>
        <dbReference type="Proteomes" id="UP000217473"/>
    </source>
</evidence>
<dbReference type="InterPro" id="IPR038231">
    <property type="entry name" value="MepB-like_sf"/>
</dbReference>
<dbReference type="AlphaFoldDB" id="A0AAX0QQ45"/>
<evidence type="ECO:0008006" key="5">
    <source>
        <dbReference type="Google" id="ProtNLM"/>
    </source>
</evidence>
<organism evidence="1 3">
    <name type="scientific">Staphylococcus delphini</name>
    <dbReference type="NCBI Taxonomy" id="53344"/>
    <lineage>
        <taxon>Bacteria</taxon>
        <taxon>Bacillati</taxon>
        <taxon>Bacillota</taxon>
        <taxon>Bacilli</taxon>
        <taxon>Bacillales</taxon>
        <taxon>Staphylococcaceae</taxon>
        <taxon>Staphylococcus</taxon>
        <taxon>Staphylococcus intermedius group</taxon>
    </lineage>
</organism>
<accession>A0AAX0QQ45</accession>
<dbReference type="EMBL" id="NIPK01000044">
    <property type="protein sequence ID" value="RIZ48856.1"/>
    <property type="molecule type" value="Genomic_DNA"/>
</dbReference>
<dbReference type="InterPro" id="IPR011235">
    <property type="entry name" value="MepB-like"/>
</dbReference>
<sequence>MTNSKYYKPDPFELPRSLELAIEHIYKPCGLEINGIPQRESESVEYNACRLKIEGKNIVYRDAKTTQHKIGQFVTVWKRPFKSIVPFDSTDDIDILIVGVRAPNHRGQFILDKEILIKKGVVSHAANKGKLAFRVYPPWTYPSKYSAIRTQKWQLNYFIDYSNPYQYIDREKLYSLLNI</sequence>
<evidence type="ECO:0000313" key="2">
    <source>
        <dbReference type="EMBL" id="RIZ48856.1"/>
    </source>
</evidence>
<evidence type="ECO:0000313" key="4">
    <source>
        <dbReference type="Proteomes" id="UP000266198"/>
    </source>
</evidence>
<dbReference type="Pfam" id="PF08877">
    <property type="entry name" value="MepB-like"/>
    <property type="match status" value="1"/>
</dbReference>
<reference evidence="2 4" key="2">
    <citation type="submission" date="2017-06" db="EMBL/GenBank/DDBJ databases">
        <title>Identification of a new gene, sdsY, involved in staphylococcal internalization in non-professional phagocytic cells (NPPCs).</title>
        <authorList>
            <person name="Maali Y."/>
            <person name="Martins-Simoes P."/>
            <person name="Trouillet-Assant S."/>
            <person name="Laurent F."/>
            <person name="Diot A."/>
            <person name="Verhoeven P."/>
            <person name="Bouvard D."/>
            <person name="Vandenesch F."/>
            <person name="Bes M."/>
        </authorList>
    </citation>
    <scope>NUCLEOTIDE SEQUENCE [LARGE SCALE GENOMIC DNA]</scope>
    <source>
        <strain evidence="2 4">Heidy</strain>
    </source>
</reference>
<dbReference type="Proteomes" id="UP000266198">
    <property type="component" value="Unassembled WGS sequence"/>
</dbReference>
<dbReference type="Gene3D" id="3.40.1350.140">
    <property type="entry name" value="MepB-like"/>
    <property type="match status" value="1"/>
</dbReference>
<dbReference type="EMBL" id="MWUR01000032">
    <property type="protein sequence ID" value="PCF45694.1"/>
    <property type="molecule type" value="Genomic_DNA"/>
</dbReference>
<gene>
    <name evidence="1" type="ORF">B5C07_12950</name>
    <name evidence="2" type="ORF">CDL68_12615</name>
</gene>
<proteinExistence type="predicted"/>